<comment type="caution">
    <text evidence="2">The sequence shown here is derived from an EMBL/GenBank/DDBJ whole genome shotgun (WGS) entry which is preliminary data.</text>
</comment>
<sequence length="104" mass="12221">MGNVATEFQVQGLELDWACVSWDGDLRYTSEGWRTYSFIGNKWQNIHKEDRKKYLINAYRVLLTRARQGMVIVIPEGNPEDHTRQPQFYDSTFNYLKGIGFNIL</sequence>
<feature type="domain" description="Schlafen group 3-like DNA/RNA helicase" evidence="1">
    <location>
        <begin position="2"/>
        <end position="75"/>
    </location>
</feature>
<accession>D4BSK3</accession>
<evidence type="ECO:0000313" key="2">
    <source>
        <dbReference type="EMBL" id="EFE88055.1"/>
    </source>
</evidence>
<gene>
    <name evidence="2" type="ORF">BIFBRE_05095</name>
</gene>
<evidence type="ECO:0000259" key="1">
    <source>
        <dbReference type="Pfam" id="PF09848"/>
    </source>
</evidence>
<keyword evidence="3" id="KW-1185">Reference proteome</keyword>
<evidence type="ECO:0000313" key="3">
    <source>
        <dbReference type="Proteomes" id="UP000003191"/>
    </source>
</evidence>
<dbReference type="AlphaFoldDB" id="D4BSK3"/>
<protein>
    <recommendedName>
        <fullName evidence="1">Schlafen group 3-like DNA/RNA helicase domain-containing protein</fullName>
    </recommendedName>
</protein>
<reference evidence="2 3" key="1">
    <citation type="submission" date="2010-02" db="EMBL/GenBank/DDBJ databases">
        <authorList>
            <person name="Weinstock G."/>
            <person name="Sodergren E."/>
            <person name="Clifton S."/>
            <person name="Fulton L."/>
            <person name="Fulton B."/>
            <person name="Courtney L."/>
            <person name="Fronick C."/>
            <person name="Harrison M."/>
            <person name="Strong C."/>
            <person name="Farmer C."/>
            <person name="Delahaunty K."/>
            <person name="Markovic C."/>
            <person name="Hall O."/>
            <person name="Minx P."/>
            <person name="Tomlinson C."/>
            <person name="Mitreva M."/>
            <person name="Nelson J."/>
            <person name="Hou S."/>
            <person name="Wollam A."/>
            <person name="Pepin K.H."/>
            <person name="Johnson M."/>
            <person name="Bhonagiri V."/>
            <person name="Zhang X."/>
            <person name="Suruliraj S."/>
            <person name="Warren W."/>
            <person name="Chinwalla A."/>
            <person name="Mardis E.R."/>
            <person name="Wilson R.K."/>
        </authorList>
    </citation>
    <scope>NUCLEOTIDE SEQUENCE [LARGE SCALE GENOMIC DNA]</scope>
    <source>
        <strain evidence="2 3">DSM 20213</strain>
    </source>
</reference>
<name>D4BSK3_BIFBR</name>
<organism evidence="2 3">
    <name type="scientific">Bifidobacterium breve DSM 20213 = JCM 1192</name>
    <dbReference type="NCBI Taxonomy" id="518634"/>
    <lineage>
        <taxon>Bacteria</taxon>
        <taxon>Bacillati</taxon>
        <taxon>Actinomycetota</taxon>
        <taxon>Actinomycetes</taxon>
        <taxon>Bifidobacteriales</taxon>
        <taxon>Bifidobacteriaceae</taxon>
        <taxon>Bifidobacterium</taxon>
    </lineage>
</organism>
<dbReference type="Proteomes" id="UP000003191">
    <property type="component" value="Unassembled WGS sequence"/>
</dbReference>
<dbReference type="HOGENOM" id="CLU_2244709_0_0_11"/>
<dbReference type="EMBL" id="ACCG02000070">
    <property type="protein sequence ID" value="EFE88055.1"/>
    <property type="molecule type" value="Genomic_DNA"/>
</dbReference>
<dbReference type="Pfam" id="PF09848">
    <property type="entry name" value="SLFN-g3_helicase"/>
    <property type="match status" value="1"/>
</dbReference>
<proteinExistence type="predicted"/>
<dbReference type="InterPro" id="IPR018647">
    <property type="entry name" value="SLFN_3-like_DNA/RNA_helicase"/>
</dbReference>